<comment type="caution">
    <text evidence="1">The sequence shown here is derived from an EMBL/GenBank/DDBJ whole genome shotgun (WGS) entry which is preliminary data.</text>
</comment>
<gene>
    <name evidence="1" type="ORF">Vadar_014210</name>
</gene>
<evidence type="ECO:0000313" key="1">
    <source>
        <dbReference type="EMBL" id="KAH7857578.1"/>
    </source>
</evidence>
<organism evidence="1 2">
    <name type="scientific">Vaccinium darrowii</name>
    <dbReference type="NCBI Taxonomy" id="229202"/>
    <lineage>
        <taxon>Eukaryota</taxon>
        <taxon>Viridiplantae</taxon>
        <taxon>Streptophyta</taxon>
        <taxon>Embryophyta</taxon>
        <taxon>Tracheophyta</taxon>
        <taxon>Spermatophyta</taxon>
        <taxon>Magnoliopsida</taxon>
        <taxon>eudicotyledons</taxon>
        <taxon>Gunneridae</taxon>
        <taxon>Pentapetalae</taxon>
        <taxon>asterids</taxon>
        <taxon>Ericales</taxon>
        <taxon>Ericaceae</taxon>
        <taxon>Vaccinioideae</taxon>
        <taxon>Vaccinieae</taxon>
        <taxon>Vaccinium</taxon>
    </lineage>
</organism>
<sequence length="353" mass="38108">MWGVAIVVVVGAECLEVGLNTISKAAMSRGMNNFIYSSYSTTLGVLFLLPLSFFFHRMTSPPPKLTSSTLTKLCLLGAIGYFVQMCMYLGIQCSSPTLASALTNLVPAFTFILACVGGMEKLELKSKSSQAKSIGTIISILGAFTVTFYKGPAIIFPSPSSISLHELLQSPPQQYWVFGGFLIASGSFSLAVLMIVQTWIMKDYPAPVMVTLLGSVFTSIFATAVALILERDPNAWKIRPDLELVTIVYAAIFSVSLRNIILTWAVLKKGPVFVTMFKPLSIVIALAMGIAFLGDTLYLGSVTGAIIIALGFYSVLWGKAEEEKAIVEINGTNGFGPNSEKFPLLQKKCTEEA</sequence>
<keyword evidence="2" id="KW-1185">Reference proteome</keyword>
<dbReference type="Proteomes" id="UP000828048">
    <property type="component" value="Chromosome 3"/>
</dbReference>
<name>A0ACB7YWC6_9ERIC</name>
<evidence type="ECO:0000313" key="2">
    <source>
        <dbReference type="Proteomes" id="UP000828048"/>
    </source>
</evidence>
<dbReference type="EMBL" id="CM037153">
    <property type="protein sequence ID" value="KAH7857578.1"/>
    <property type="molecule type" value="Genomic_DNA"/>
</dbReference>
<proteinExistence type="predicted"/>
<accession>A0ACB7YWC6</accession>
<protein>
    <submittedName>
        <fullName evidence="1">Uncharacterized protein</fullName>
    </submittedName>
</protein>
<reference evidence="1 2" key="1">
    <citation type="journal article" date="2021" name="Hortic Res">
        <title>High-quality reference genome and annotation aids understanding of berry development for evergreen blueberry (Vaccinium darrowii).</title>
        <authorList>
            <person name="Yu J."/>
            <person name="Hulse-Kemp A.M."/>
            <person name="Babiker E."/>
            <person name="Staton M."/>
        </authorList>
    </citation>
    <scope>NUCLEOTIDE SEQUENCE [LARGE SCALE GENOMIC DNA]</scope>
    <source>
        <strain evidence="2">cv. NJ 8807/NJ 8810</strain>
        <tissue evidence="1">Young leaf</tissue>
    </source>
</reference>